<name>A0A3P3QMB3_9GAMM</name>
<dbReference type="Gene3D" id="3.40.50.150">
    <property type="entry name" value="Vaccinia Virus protein VP39"/>
    <property type="match status" value="1"/>
</dbReference>
<dbReference type="InterPro" id="IPR029063">
    <property type="entry name" value="SAM-dependent_MTases_sf"/>
</dbReference>
<evidence type="ECO:0000256" key="2">
    <source>
        <dbReference type="ARBA" id="ARBA00022552"/>
    </source>
</evidence>
<sequence length="311" mass="35046">MKLSTKALHPRNKHQQPYDFTALCAAVPALSAFVRDNGYGQLSIDFANADAVKTLNQALLKQLYLVQHWQLPDGFLCPAVPGRVDYLHYLADLLALLNKNQVPTGNKVQLLDIGCGANLIYPLLAQAEYGWKVTASELDPVAADAADLLIQRNQLQHKIAVRRQQNSRHIFHGIIQPADLFELTLCNPPFHTSAEQAAAGSERKAKNLGYTTAALNFAGRSHELWCDGGEAAFIKTMIEESQSYAQQVLWFSSLVSKQENLPALQQQLTRLNTEHQVIEMQQGNKQSRILVWSFMSEKQRQLWAQFKWQRK</sequence>
<dbReference type="CDD" id="cd02440">
    <property type="entry name" value="AdoMet_MTases"/>
    <property type="match status" value="1"/>
</dbReference>
<organism evidence="7 8">
    <name type="scientific">Rheinheimera mesophila</name>
    <dbReference type="NCBI Taxonomy" id="1547515"/>
    <lineage>
        <taxon>Bacteria</taxon>
        <taxon>Pseudomonadati</taxon>
        <taxon>Pseudomonadota</taxon>
        <taxon>Gammaproteobacteria</taxon>
        <taxon>Chromatiales</taxon>
        <taxon>Chromatiaceae</taxon>
        <taxon>Rheinheimera</taxon>
    </lineage>
</organism>
<dbReference type="SUPFAM" id="SSF53335">
    <property type="entry name" value="S-adenosyl-L-methionine-dependent methyltransferases"/>
    <property type="match status" value="1"/>
</dbReference>
<evidence type="ECO:0000256" key="1">
    <source>
        <dbReference type="ARBA" id="ARBA00022490"/>
    </source>
</evidence>
<dbReference type="GO" id="GO:0052907">
    <property type="term" value="F:23S rRNA (adenine(1618)-N(6))-methyltransferase activity"/>
    <property type="evidence" value="ECO:0007669"/>
    <property type="project" value="UniProtKB-EC"/>
</dbReference>
<dbReference type="Proteomes" id="UP000276260">
    <property type="component" value="Unassembled WGS sequence"/>
</dbReference>
<dbReference type="RefSeq" id="WP_052749449.1">
    <property type="nucleotide sequence ID" value="NZ_LAVS01000096.1"/>
</dbReference>
<dbReference type="GO" id="GO:0070475">
    <property type="term" value="P:rRNA base methylation"/>
    <property type="evidence" value="ECO:0007669"/>
    <property type="project" value="TreeGrafter"/>
</dbReference>
<accession>A0A3P3QMB3</accession>
<dbReference type="OrthoDB" id="1115728at2"/>
<dbReference type="GO" id="GO:0005737">
    <property type="term" value="C:cytoplasm"/>
    <property type="evidence" value="ECO:0007669"/>
    <property type="project" value="UniProtKB-SubCell"/>
</dbReference>
<dbReference type="AlphaFoldDB" id="A0A3P3QMB3"/>
<dbReference type="InterPro" id="IPR010286">
    <property type="entry name" value="METTL16/RlmF"/>
</dbReference>
<dbReference type="EC" id="2.1.1.181" evidence="6"/>
<dbReference type="EMBL" id="RRCF01000002">
    <property type="protein sequence ID" value="RRJ21423.1"/>
    <property type="molecule type" value="Genomic_DNA"/>
</dbReference>
<evidence type="ECO:0000313" key="7">
    <source>
        <dbReference type="EMBL" id="RRJ21423.1"/>
    </source>
</evidence>
<proteinExistence type="inferred from homology"/>
<evidence type="ECO:0000256" key="4">
    <source>
        <dbReference type="ARBA" id="ARBA00022679"/>
    </source>
</evidence>
<dbReference type="Pfam" id="PF05971">
    <property type="entry name" value="Methyltransf_10"/>
    <property type="match status" value="1"/>
</dbReference>
<keyword evidence="2 6" id="KW-0698">rRNA processing</keyword>
<dbReference type="NCBIfam" id="NF008725">
    <property type="entry name" value="PRK11727.1"/>
    <property type="match status" value="1"/>
</dbReference>
<evidence type="ECO:0000256" key="3">
    <source>
        <dbReference type="ARBA" id="ARBA00022603"/>
    </source>
</evidence>
<comment type="subcellular location">
    <subcellularLocation>
        <location evidence="6">Cytoplasm</location>
    </subcellularLocation>
</comment>
<dbReference type="PANTHER" id="PTHR13393">
    <property type="entry name" value="SAM-DEPENDENT METHYLTRANSFERASE"/>
    <property type="match status" value="1"/>
</dbReference>
<gene>
    <name evidence="6 7" type="primary">rlmF</name>
    <name evidence="7" type="ORF">EIK76_11145</name>
</gene>
<dbReference type="InterPro" id="IPR016909">
    <property type="entry name" value="rRNA_lsu_MeTfrase_F"/>
</dbReference>
<comment type="catalytic activity">
    <reaction evidence="6">
        <text>adenosine(1618) in 23S rRNA + S-adenosyl-L-methionine = N(6)-methyladenosine(1618) in 23S rRNA + S-adenosyl-L-homocysteine + H(+)</text>
        <dbReference type="Rhea" id="RHEA:16497"/>
        <dbReference type="Rhea" id="RHEA-COMP:10229"/>
        <dbReference type="Rhea" id="RHEA-COMP:10231"/>
        <dbReference type="ChEBI" id="CHEBI:15378"/>
        <dbReference type="ChEBI" id="CHEBI:57856"/>
        <dbReference type="ChEBI" id="CHEBI:59789"/>
        <dbReference type="ChEBI" id="CHEBI:74411"/>
        <dbReference type="ChEBI" id="CHEBI:74449"/>
        <dbReference type="EC" id="2.1.1.181"/>
    </reaction>
</comment>
<evidence type="ECO:0000256" key="5">
    <source>
        <dbReference type="ARBA" id="ARBA00022691"/>
    </source>
</evidence>
<comment type="similarity">
    <text evidence="6">Belongs to the methyltransferase superfamily. METTL16/RlmF family.</text>
</comment>
<keyword evidence="4 6" id="KW-0808">Transferase</keyword>
<keyword evidence="3 6" id="KW-0489">Methyltransferase</keyword>
<comment type="function">
    <text evidence="6">Specifically methylates the adenine in position 1618 of 23S rRNA.</text>
</comment>
<evidence type="ECO:0000256" key="6">
    <source>
        <dbReference type="HAMAP-Rule" id="MF_01848"/>
    </source>
</evidence>
<keyword evidence="5 6" id="KW-0949">S-adenosyl-L-methionine</keyword>
<comment type="caution">
    <text evidence="7">The sequence shown here is derived from an EMBL/GenBank/DDBJ whole genome shotgun (WGS) entry which is preliminary data.</text>
</comment>
<dbReference type="PIRSF" id="PIRSF029038">
    <property type="entry name" value="Mtase_YbiN_prd"/>
    <property type="match status" value="1"/>
</dbReference>
<keyword evidence="8" id="KW-1185">Reference proteome</keyword>
<keyword evidence="1 6" id="KW-0963">Cytoplasm</keyword>
<reference evidence="7 8" key="1">
    <citation type="submission" date="2018-11" db="EMBL/GenBank/DDBJ databases">
        <title>Draft genome analysis of Rheinheimera mesophila isolated from an industrial waste site.</title>
        <authorList>
            <person name="Yu Q."/>
            <person name="Qi Y."/>
            <person name="Zhang H."/>
            <person name="Lu Y."/>
            <person name="Pu J."/>
        </authorList>
    </citation>
    <scope>NUCLEOTIDE SEQUENCE [LARGE SCALE GENOMIC DNA]</scope>
    <source>
        <strain evidence="7 8">IITR13</strain>
    </source>
</reference>
<protein>
    <recommendedName>
        <fullName evidence="6">Ribosomal RNA large subunit methyltransferase F</fullName>
        <ecNumber evidence="6">2.1.1.181</ecNumber>
    </recommendedName>
    <alternativeName>
        <fullName evidence="6">23S rRNA mA1618 methyltransferase</fullName>
    </alternativeName>
    <alternativeName>
        <fullName evidence="6">rRNA adenine N-6-methyltransferase</fullName>
    </alternativeName>
</protein>
<evidence type="ECO:0000313" key="8">
    <source>
        <dbReference type="Proteomes" id="UP000276260"/>
    </source>
</evidence>
<dbReference type="HAMAP" id="MF_01848">
    <property type="entry name" value="23SrRNA_methyltr_F"/>
    <property type="match status" value="1"/>
</dbReference>
<dbReference type="PANTHER" id="PTHR13393:SF0">
    <property type="entry name" value="RNA N6-ADENOSINE-METHYLTRANSFERASE METTL16"/>
    <property type="match status" value="1"/>
</dbReference>